<dbReference type="RefSeq" id="WP_066241927.1">
    <property type="nucleotide sequence ID" value="NZ_LSGP01000017.1"/>
</dbReference>
<dbReference type="FunFam" id="2.60.120.10:FF:000032">
    <property type="entry name" value="Mannose-1-phosphate guanylyltransferase/mannose-6-phosphate isomerase"/>
    <property type="match status" value="1"/>
</dbReference>
<comment type="catalytic activity">
    <reaction evidence="7">
        <text>alpha-D-mannose 1-phosphate + GTP + H(+) = GDP-alpha-D-mannose + diphosphate</text>
        <dbReference type="Rhea" id="RHEA:15229"/>
        <dbReference type="ChEBI" id="CHEBI:15378"/>
        <dbReference type="ChEBI" id="CHEBI:33019"/>
        <dbReference type="ChEBI" id="CHEBI:37565"/>
        <dbReference type="ChEBI" id="CHEBI:57527"/>
        <dbReference type="ChEBI" id="CHEBI:58409"/>
        <dbReference type="EC" id="2.7.7.13"/>
    </reaction>
</comment>
<gene>
    <name evidence="12" type="primary">cpsB</name>
    <name evidence="12" type="ORF">AXX12_08395</name>
</gene>
<dbReference type="Proteomes" id="UP000076268">
    <property type="component" value="Unassembled WGS sequence"/>
</dbReference>
<comment type="similarity">
    <text evidence="1 8">Belongs to the mannose-6-phosphate isomerase type 2 family.</text>
</comment>
<evidence type="ECO:0000313" key="13">
    <source>
        <dbReference type="Proteomes" id="UP000076268"/>
    </source>
</evidence>
<evidence type="ECO:0000256" key="2">
    <source>
        <dbReference type="ARBA" id="ARBA00012387"/>
    </source>
</evidence>
<name>A0A154BR71_ANASB</name>
<evidence type="ECO:0000256" key="7">
    <source>
        <dbReference type="ARBA" id="ARBA00047343"/>
    </source>
</evidence>
<dbReference type="EMBL" id="LSGP01000017">
    <property type="protein sequence ID" value="KYZ76442.1"/>
    <property type="molecule type" value="Genomic_DNA"/>
</dbReference>
<dbReference type="GO" id="GO:0009298">
    <property type="term" value="P:GDP-mannose biosynthetic process"/>
    <property type="evidence" value="ECO:0007669"/>
    <property type="project" value="TreeGrafter"/>
</dbReference>
<dbReference type="Gene3D" id="2.60.120.10">
    <property type="entry name" value="Jelly Rolls"/>
    <property type="match status" value="1"/>
</dbReference>
<dbReference type="InterPro" id="IPR049577">
    <property type="entry name" value="GMPP_N"/>
</dbReference>
<dbReference type="InterPro" id="IPR005835">
    <property type="entry name" value="NTP_transferase_dom"/>
</dbReference>
<dbReference type="Gene3D" id="3.90.550.10">
    <property type="entry name" value="Spore Coat Polysaccharide Biosynthesis Protein SpsA, Chain A"/>
    <property type="match status" value="1"/>
</dbReference>
<dbReference type="SUPFAM" id="SSF51182">
    <property type="entry name" value="RmlC-like cupins"/>
    <property type="match status" value="1"/>
</dbReference>
<reference evidence="12 13" key="1">
    <citation type="submission" date="2016-02" db="EMBL/GenBank/DDBJ databases">
        <title>Anaerosporomusa subterraneum gen. nov., sp. nov., a spore-forming obligate anaerobe isolated from saprolite.</title>
        <authorList>
            <person name="Choi J.K."/>
            <person name="Shah M."/>
            <person name="Yee N."/>
        </authorList>
    </citation>
    <scope>NUCLEOTIDE SEQUENCE [LARGE SCALE GENOMIC DNA]</scope>
    <source>
        <strain evidence="12 13">RU4</strain>
    </source>
</reference>
<keyword evidence="13" id="KW-1185">Reference proteome</keyword>
<organism evidence="12 13">
    <name type="scientific">Anaerosporomusa subterranea</name>
    <dbReference type="NCBI Taxonomy" id="1794912"/>
    <lineage>
        <taxon>Bacteria</taxon>
        <taxon>Bacillati</taxon>
        <taxon>Bacillota</taxon>
        <taxon>Negativicutes</taxon>
        <taxon>Acetonemataceae</taxon>
        <taxon>Anaerosporomusa</taxon>
    </lineage>
</organism>
<dbReference type="InterPro" id="IPR054566">
    <property type="entry name" value="ManC/GMP-like_b-helix"/>
</dbReference>
<protein>
    <recommendedName>
        <fullName evidence="2">mannose-1-phosphate guanylyltransferase</fullName>
        <ecNumber evidence="2">2.7.7.13</ecNumber>
    </recommendedName>
</protein>
<dbReference type="PANTHER" id="PTHR46390:SF1">
    <property type="entry name" value="MANNOSE-1-PHOSPHATE GUANYLYLTRANSFERASE"/>
    <property type="match status" value="1"/>
</dbReference>
<dbReference type="EC" id="2.7.7.13" evidence="2"/>
<evidence type="ECO:0000256" key="5">
    <source>
        <dbReference type="ARBA" id="ARBA00022741"/>
    </source>
</evidence>
<sequence length="460" mass="51159">MKVIILAGGGGTRLFPLSRTCFPKQFMKIDSKDSLLAQTVQRFLPVVKPSDVVIVTNKEYMHHVKADLATARASEAHILLEPEARNTAPAIALAARYCQDVLGATDDEVMFVSPADHVVHPIEDFIRSVRQGIEAARLQKVVTFGIKPTGPETGYGYIQAGKPFDFGYTVKSFREKPDRVTAESYVAAGNYFWNSGMFAFTLGCFFEELKTHQSAIYEQAQASYTEMLTAFAEMPSISIDYAVAEKSSRVITIPLASYWNDIGSWDAIYDVLPKDSSGNAIRGDCMPIDCRNSLMMGQSRLIAGIGLQDVLVVETDDVIIVAQKGESQKVKDLVAKLKAQGRREADEHTTMYRPWGSYTVMGEGPGYKMKKIVVIPGASLSLQMHYHRSEHWIVIAGTAKVTIDEDEQMVHENESVYIPQSTKHRLENPGKIPLEIIEVQNGKYLGEDDIVRFEDIYGRA</sequence>
<dbReference type="GO" id="GO:0000271">
    <property type="term" value="P:polysaccharide biosynthetic process"/>
    <property type="evidence" value="ECO:0007669"/>
    <property type="project" value="InterPro"/>
</dbReference>
<dbReference type="InterPro" id="IPR051161">
    <property type="entry name" value="Mannose-6P_isomerase_type2"/>
</dbReference>
<feature type="domain" description="Nucleotidyl transferase" evidence="9">
    <location>
        <begin position="2"/>
        <end position="275"/>
    </location>
</feature>
<evidence type="ECO:0000313" key="12">
    <source>
        <dbReference type="EMBL" id="KYZ76442.1"/>
    </source>
</evidence>
<dbReference type="InterPro" id="IPR001538">
    <property type="entry name" value="Man6P_isomerase-2_C"/>
</dbReference>
<evidence type="ECO:0000256" key="1">
    <source>
        <dbReference type="ARBA" id="ARBA00006115"/>
    </source>
</evidence>
<dbReference type="GO" id="GO:0004475">
    <property type="term" value="F:mannose-1-phosphate guanylyltransferase (GTP) activity"/>
    <property type="evidence" value="ECO:0007669"/>
    <property type="project" value="UniProtKB-EC"/>
</dbReference>
<evidence type="ECO:0000256" key="8">
    <source>
        <dbReference type="RuleBase" id="RU004190"/>
    </source>
</evidence>
<keyword evidence="3 12" id="KW-0808">Transferase</keyword>
<dbReference type="NCBIfam" id="TIGR01479">
    <property type="entry name" value="GMP_PMI"/>
    <property type="match status" value="1"/>
</dbReference>
<dbReference type="CDD" id="cd02509">
    <property type="entry name" value="GDP-M1P_Guanylyltransferase"/>
    <property type="match status" value="1"/>
</dbReference>
<dbReference type="CDD" id="cd02213">
    <property type="entry name" value="cupin_PMI_typeII_C"/>
    <property type="match status" value="1"/>
</dbReference>
<feature type="domain" description="Mannose-6-phosphate isomerase type II C-terminal" evidence="10">
    <location>
        <begin position="341"/>
        <end position="455"/>
    </location>
</feature>
<dbReference type="FunFam" id="3.90.550.10:FF:000046">
    <property type="entry name" value="Mannose-1-phosphate guanylyltransferase (GDP)"/>
    <property type="match status" value="1"/>
</dbReference>
<dbReference type="SUPFAM" id="SSF53448">
    <property type="entry name" value="Nucleotide-diphospho-sugar transferases"/>
    <property type="match status" value="1"/>
</dbReference>
<dbReference type="Pfam" id="PF00483">
    <property type="entry name" value="NTP_transferase"/>
    <property type="match status" value="1"/>
</dbReference>
<evidence type="ECO:0000259" key="11">
    <source>
        <dbReference type="Pfam" id="PF22640"/>
    </source>
</evidence>
<keyword evidence="4" id="KW-0548">Nucleotidyltransferase</keyword>
<dbReference type="InterPro" id="IPR029044">
    <property type="entry name" value="Nucleotide-diphossugar_trans"/>
</dbReference>
<keyword evidence="5" id="KW-0547">Nucleotide-binding</keyword>
<evidence type="ECO:0000256" key="3">
    <source>
        <dbReference type="ARBA" id="ARBA00022679"/>
    </source>
</evidence>
<dbReference type="InterPro" id="IPR011051">
    <property type="entry name" value="RmlC_Cupin_sf"/>
</dbReference>
<evidence type="ECO:0000259" key="9">
    <source>
        <dbReference type="Pfam" id="PF00483"/>
    </source>
</evidence>
<dbReference type="GO" id="GO:0005525">
    <property type="term" value="F:GTP binding"/>
    <property type="evidence" value="ECO:0007669"/>
    <property type="project" value="UniProtKB-KW"/>
</dbReference>
<evidence type="ECO:0000256" key="6">
    <source>
        <dbReference type="ARBA" id="ARBA00023134"/>
    </source>
</evidence>
<accession>A0A154BR71</accession>
<dbReference type="Pfam" id="PF01050">
    <property type="entry name" value="MannoseP_isomer"/>
    <property type="match status" value="1"/>
</dbReference>
<dbReference type="InterPro" id="IPR006375">
    <property type="entry name" value="Man1P_GuaTrfase/Man6P_Isoase"/>
</dbReference>
<keyword evidence="6" id="KW-0342">GTP-binding</keyword>
<dbReference type="Pfam" id="PF22640">
    <property type="entry name" value="ManC_GMP_beta-helix"/>
    <property type="match status" value="1"/>
</dbReference>
<evidence type="ECO:0000256" key="4">
    <source>
        <dbReference type="ARBA" id="ARBA00022695"/>
    </source>
</evidence>
<dbReference type="AlphaFoldDB" id="A0A154BR71"/>
<feature type="domain" description="MannoseP isomerase/GMP-like beta-helix" evidence="11">
    <location>
        <begin position="287"/>
        <end position="337"/>
    </location>
</feature>
<comment type="caution">
    <text evidence="12">The sequence shown here is derived from an EMBL/GenBank/DDBJ whole genome shotgun (WGS) entry which is preliminary data.</text>
</comment>
<dbReference type="PANTHER" id="PTHR46390">
    <property type="entry name" value="MANNOSE-1-PHOSPHATE GUANYLYLTRANSFERASE"/>
    <property type="match status" value="1"/>
</dbReference>
<dbReference type="InterPro" id="IPR014710">
    <property type="entry name" value="RmlC-like_jellyroll"/>
</dbReference>
<dbReference type="OrthoDB" id="9806359at2"/>
<dbReference type="STRING" id="1794912.AXX12_08395"/>
<evidence type="ECO:0000259" key="10">
    <source>
        <dbReference type="Pfam" id="PF01050"/>
    </source>
</evidence>
<proteinExistence type="inferred from homology"/>